<accession>A0A0H5NR58</accession>
<dbReference type="Pfam" id="PF00440">
    <property type="entry name" value="TetR_N"/>
    <property type="match status" value="1"/>
</dbReference>
<gene>
    <name evidence="6" type="primary">fadR_5</name>
    <name evidence="6" type="ORF">ERS450000_02627</name>
</gene>
<evidence type="ECO:0000259" key="5">
    <source>
        <dbReference type="PROSITE" id="PS50977"/>
    </source>
</evidence>
<evidence type="ECO:0000313" key="6">
    <source>
        <dbReference type="EMBL" id="CRY77857.1"/>
    </source>
</evidence>
<evidence type="ECO:0000256" key="4">
    <source>
        <dbReference type="PROSITE-ProRule" id="PRU00335"/>
    </source>
</evidence>
<keyword evidence="2 4" id="KW-0238">DNA-binding</keyword>
<sequence length="217" mass="23252">MSFVVRPGGTLDRAEQRRADLIATAAQLITDRGYHDTTVSDITNALGASHGTFYNYFRNRREILDAVLDQRFSEIQAHVLGKDEKQADTLDEFVAAAVGIAGRLQTSMVNDPGLIRFLAYEAPAIDQELIDKIDGWLNGIVQLTSRQIAHGVDAGYLRSEIDSEMAGWSVTALIFAAAAGGLAGPGDVPGDAFIAALADLLRHGLGATPTQEQSQQA</sequence>
<feature type="DNA-binding region" description="H-T-H motif" evidence="4">
    <location>
        <begin position="38"/>
        <end position="57"/>
    </location>
</feature>
<dbReference type="PANTHER" id="PTHR47506">
    <property type="entry name" value="TRANSCRIPTIONAL REGULATORY PROTEIN"/>
    <property type="match status" value="1"/>
</dbReference>
<dbReference type="GO" id="GO:0003677">
    <property type="term" value="F:DNA binding"/>
    <property type="evidence" value="ECO:0007669"/>
    <property type="project" value="UniProtKB-UniRule"/>
</dbReference>
<evidence type="ECO:0000256" key="2">
    <source>
        <dbReference type="ARBA" id="ARBA00023125"/>
    </source>
</evidence>
<reference evidence="7" key="1">
    <citation type="submission" date="2015-03" db="EMBL/GenBank/DDBJ databases">
        <authorList>
            <consortium name="Pathogen Informatics"/>
        </authorList>
    </citation>
    <scope>NUCLEOTIDE SEQUENCE [LARGE SCALE GENOMIC DNA]</scope>
    <source>
        <strain evidence="7">NCTC11134</strain>
    </source>
</reference>
<dbReference type="EMBL" id="LN868938">
    <property type="protein sequence ID" value="CRY77857.1"/>
    <property type="molecule type" value="Genomic_DNA"/>
</dbReference>
<evidence type="ECO:0000256" key="1">
    <source>
        <dbReference type="ARBA" id="ARBA00023015"/>
    </source>
</evidence>
<dbReference type="RefSeq" id="WP_060592749.1">
    <property type="nucleotide sequence ID" value="NZ_CP031418.1"/>
</dbReference>
<dbReference type="Gene3D" id="1.10.357.10">
    <property type="entry name" value="Tetracycline Repressor, domain 2"/>
    <property type="match status" value="1"/>
</dbReference>
<dbReference type="InterPro" id="IPR036271">
    <property type="entry name" value="Tet_transcr_reg_TetR-rel_C_sf"/>
</dbReference>
<dbReference type="InterPro" id="IPR001647">
    <property type="entry name" value="HTH_TetR"/>
</dbReference>
<dbReference type="Gene3D" id="1.10.10.60">
    <property type="entry name" value="Homeodomain-like"/>
    <property type="match status" value="1"/>
</dbReference>
<dbReference type="PROSITE" id="PS50977">
    <property type="entry name" value="HTH_TETR_2"/>
    <property type="match status" value="1"/>
</dbReference>
<keyword evidence="1" id="KW-0805">Transcription regulation</keyword>
<protein>
    <submittedName>
        <fullName evidence="6">Fatty acid metabolism regulator protein</fullName>
    </submittedName>
</protein>
<name>A0A0H5NR58_NOCFR</name>
<dbReference type="AlphaFoldDB" id="A0A0H5NR58"/>
<keyword evidence="3" id="KW-0804">Transcription</keyword>
<dbReference type="SUPFAM" id="SSF46689">
    <property type="entry name" value="Homeodomain-like"/>
    <property type="match status" value="1"/>
</dbReference>
<dbReference type="PANTHER" id="PTHR47506:SF1">
    <property type="entry name" value="HTH-TYPE TRANSCRIPTIONAL REGULATOR YJDC"/>
    <property type="match status" value="1"/>
</dbReference>
<feature type="domain" description="HTH tetR-type" evidence="5">
    <location>
        <begin position="15"/>
        <end position="75"/>
    </location>
</feature>
<dbReference type="InterPro" id="IPR009057">
    <property type="entry name" value="Homeodomain-like_sf"/>
</dbReference>
<dbReference type="SUPFAM" id="SSF48498">
    <property type="entry name" value="Tetracyclin repressor-like, C-terminal domain"/>
    <property type="match status" value="1"/>
</dbReference>
<dbReference type="PRINTS" id="PR00455">
    <property type="entry name" value="HTHTETR"/>
</dbReference>
<evidence type="ECO:0000256" key="3">
    <source>
        <dbReference type="ARBA" id="ARBA00023163"/>
    </source>
</evidence>
<organism evidence="6 7">
    <name type="scientific">Nocardia farcinica</name>
    <dbReference type="NCBI Taxonomy" id="37329"/>
    <lineage>
        <taxon>Bacteria</taxon>
        <taxon>Bacillati</taxon>
        <taxon>Actinomycetota</taxon>
        <taxon>Actinomycetes</taxon>
        <taxon>Mycobacteriales</taxon>
        <taxon>Nocardiaceae</taxon>
        <taxon>Nocardia</taxon>
    </lineage>
</organism>
<dbReference type="KEGG" id="nfr:ERS450000_02627"/>
<proteinExistence type="predicted"/>
<evidence type="ECO:0000313" key="7">
    <source>
        <dbReference type="Proteomes" id="UP000057820"/>
    </source>
</evidence>
<dbReference type="Proteomes" id="UP000057820">
    <property type="component" value="Chromosome 1"/>
</dbReference>